<name>A0AAE0EQE0_9CHLO</name>
<keyword evidence="1" id="KW-0175">Coiled coil</keyword>
<evidence type="ECO:0000313" key="4">
    <source>
        <dbReference type="Proteomes" id="UP001190700"/>
    </source>
</evidence>
<evidence type="ECO:0000313" key="3">
    <source>
        <dbReference type="EMBL" id="KAK3236469.1"/>
    </source>
</evidence>
<sequence>MEEASEQKYNPEQSTSQSKEDQLSQLLVRQMEMMEVITRRLEAAEQKQVETSAETLITTDNASKVVHSVLKSLGSVSKYSGNERNQYEAWTRFSTQLESAVGFYSELKELVSTEKSISDVANMKDLADMTPATNPFADEVPRPESIITIQGSATVASSVLSAILIQVTTGDAFDLVRRCGNDGVKAYRKLRARVEPQLFGQLASYMTRMTKLSVNSTTDPVKQLSAFADIQSSLSRYGGESLDERTIEVLTLAFAVSALPSDYATVVAALGQEAKPTFELLMQRCDYFFVNVLQQKNPTQYAAAAQDTDTAAVAKSLQADRQRQAEEKKKNDAKLLQCAVCSGEHSSESCWLLHPEKMEEFIKRNPAREAECRETYAKRKKRHLESQNDKAEETVAAAVSSTAEKMTDEEIWEAEEHDEVPVACPVVQHCGDQREAYAADALQQRVLHYDCMATKNVFNDLRFFEGNTVCAEKAVNFQVMAGKMTTSKGAGAVRVNLWNHATGKLDVLSVEAQYVPDSPFNILSAVYFEDKFDLYGQLLHRELISASGSSRYNLVRDGRKFILPESFAAEAQSQYSRTFFKAAEDGYRERRAGCTLRDGSRQCTHGQSTRRVRLSQAGGQSCRMKLLCGEAGLGWGCYTTEEQVRALRERLEVRGVREAGLHQAISVQLRPMCAALSKRKKPAGAKAGGAGSAQEAVRRYTEMLAAVLEQFLELLEECGVGEPGSWKEWRRTVKGARAPWGRSAVKLVLELEEMVQGALNAECGKVEAGAASGAAADEAPGEARAQEMVERIASEEATEGGVVEEEEALFVYEGERVLGGAKKSTKLWSSEANRLAWRRELQALVHSETEVALQAAAYALFGLEDRAGLFLEERKETAAAEKRKQDAKRKREEKAAADKARRAKKSKGRTQKKVEPEEEEEEEEEDETEWLTRKDAHPYMQRRVMRKFKKGPTMSGTIVKYAPPSEDGEDEALWHVQHDDGDEEDLDEAEVEEALKLYEAEGANLESGKRELHKQCERFVVGIL</sequence>
<keyword evidence="4" id="KW-1185">Reference proteome</keyword>
<dbReference type="EMBL" id="LGRX02035023">
    <property type="protein sequence ID" value="KAK3236469.1"/>
    <property type="molecule type" value="Genomic_DNA"/>
</dbReference>
<feature type="region of interest" description="Disordered" evidence="2">
    <location>
        <begin position="878"/>
        <end position="935"/>
    </location>
</feature>
<proteinExistence type="predicted"/>
<comment type="caution">
    <text evidence="3">The sequence shown here is derived from an EMBL/GenBank/DDBJ whole genome shotgun (WGS) entry which is preliminary data.</text>
</comment>
<organism evidence="3 4">
    <name type="scientific">Cymbomonas tetramitiformis</name>
    <dbReference type="NCBI Taxonomy" id="36881"/>
    <lineage>
        <taxon>Eukaryota</taxon>
        <taxon>Viridiplantae</taxon>
        <taxon>Chlorophyta</taxon>
        <taxon>Pyramimonadophyceae</taxon>
        <taxon>Pyramimonadales</taxon>
        <taxon>Pyramimonadaceae</taxon>
        <taxon>Cymbomonas</taxon>
    </lineage>
</organism>
<feature type="compositionally biased region" description="Basic residues" evidence="2">
    <location>
        <begin position="901"/>
        <end position="911"/>
    </location>
</feature>
<feature type="compositionally biased region" description="Acidic residues" evidence="2">
    <location>
        <begin position="916"/>
        <end position="929"/>
    </location>
</feature>
<feature type="coiled-coil region" evidence="1">
    <location>
        <begin position="27"/>
        <end position="54"/>
    </location>
</feature>
<feature type="compositionally biased region" description="Polar residues" evidence="2">
    <location>
        <begin position="7"/>
        <end position="22"/>
    </location>
</feature>
<protein>
    <submittedName>
        <fullName evidence="3">Uncharacterized protein</fullName>
    </submittedName>
</protein>
<reference evidence="3 4" key="1">
    <citation type="journal article" date="2015" name="Genome Biol. Evol.">
        <title>Comparative Genomics of a Bacterivorous Green Alga Reveals Evolutionary Causalities and Consequences of Phago-Mixotrophic Mode of Nutrition.</title>
        <authorList>
            <person name="Burns J.A."/>
            <person name="Paasch A."/>
            <person name="Narechania A."/>
            <person name="Kim E."/>
        </authorList>
    </citation>
    <scope>NUCLEOTIDE SEQUENCE [LARGE SCALE GENOMIC DNA]</scope>
    <source>
        <strain evidence="3 4">PLY_AMNH</strain>
    </source>
</reference>
<dbReference type="Proteomes" id="UP001190700">
    <property type="component" value="Unassembled WGS sequence"/>
</dbReference>
<accession>A0AAE0EQE0</accession>
<gene>
    <name evidence="3" type="ORF">CYMTET_53396</name>
</gene>
<evidence type="ECO:0000256" key="2">
    <source>
        <dbReference type="SAM" id="MobiDB-lite"/>
    </source>
</evidence>
<feature type="compositionally biased region" description="Basic and acidic residues" evidence="2">
    <location>
        <begin position="878"/>
        <end position="900"/>
    </location>
</feature>
<feature type="region of interest" description="Disordered" evidence="2">
    <location>
        <begin position="1"/>
        <end position="22"/>
    </location>
</feature>
<evidence type="ECO:0000256" key="1">
    <source>
        <dbReference type="SAM" id="Coils"/>
    </source>
</evidence>
<dbReference type="AlphaFoldDB" id="A0AAE0EQE0"/>